<comment type="caution">
    <text evidence="2">The sequence shown here is derived from an EMBL/GenBank/DDBJ whole genome shotgun (WGS) entry which is preliminary data.</text>
</comment>
<dbReference type="PANTHER" id="PTHR46517:SF1">
    <property type="entry name" value="FRUCTOSE-2,6-BISPHOSPHATASE TIGAR"/>
    <property type="match status" value="1"/>
</dbReference>
<protein>
    <submittedName>
        <fullName evidence="2">Phosphoserine phosphatase 1</fullName>
        <ecNumber evidence="2">3.1.3.3</ecNumber>
    </submittedName>
</protein>
<evidence type="ECO:0000313" key="2">
    <source>
        <dbReference type="EMBL" id="KAA1261792.1"/>
    </source>
</evidence>
<dbReference type="Pfam" id="PF00300">
    <property type="entry name" value="His_Phos_1"/>
    <property type="match status" value="1"/>
</dbReference>
<dbReference type="EMBL" id="VRLW01000001">
    <property type="protein sequence ID" value="KAA1261792.1"/>
    <property type="molecule type" value="Genomic_DNA"/>
</dbReference>
<dbReference type="GO" id="GO:0004331">
    <property type="term" value="F:fructose-2,6-bisphosphate 2-phosphatase activity"/>
    <property type="evidence" value="ECO:0007669"/>
    <property type="project" value="TreeGrafter"/>
</dbReference>
<dbReference type="Proteomes" id="UP000322699">
    <property type="component" value="Unassembled WGS sequence"/>
</dbReference>
<dbReference type="InterPro" id="IPR051695">
    <property type="entry name" value="Phosphoglycerate_Mutase"/>
</dbReference>
<keyword evidence="1 2" id="KW-0378">Hydrolase</keyword>
<dbReference type="SUPFAM" id="SSF53254">
    <property type="entry name" value="Phosphoglycerate mutase-like"/>
    <property type="match status" value="1"/>
</dbReference>
<dbReference type="GO" id="GO:0045820">
    <property type="term" value="P:negative regulation of glycolytic process"/>
    <property type="evidence" value="ECO:0007669"/>
    <property type="project" value="TreeGrafter"/>
</dbReference>
<proteinExistence type="predicted"/>
<dbReference type="EC" id="3.1.3.3" evidence="2"/>
<keyword evidence="3" id="KW-1185">Reference proteome</keyword>
<dbReference type="AlphaFoldDB" id="A0A5B1CN54"/>
<dbReference type="InterPro" id="IPR029033">
    <property type="entry name" value="His_PPase_superfam"/>
</dbReference>
<organism evidence="2 3">
    <name type="scientific">Rubripirellula obstinata</name>
    <dbReference type="NCBI Taxonomy" id="406547"/>
    <lineage>
        <taxon>Bacteria</taxon>
        <taxon>Pseudomonadati</taxon>
        <taxon>Planctomycetota</taxon>
        <taxon>Planctomycetia</taxon>
        <taxon>Pirellulales</taxon>
        <taxon>Pirellulaceae</taxon>
        <taxon>Rubripirellula</taxon>
    </lineage>
</organism>
<sequence>MLLKASARSPVLLIRPGSTDFDEQGRIKGSLDMPMSENGHQQVELICDEISDFRPSILYSAPCESAIQTAETLASRSGSKIKIIDAFRNVDHGLWHGKLLDELRRNHPKLYKRGQETPEEICPPGGESLFDAKLRIEKAVNKVIKKSGSQLVAFVIPDPLAQIVHHLLSGQQWSKLWDAETDRADWQLIEPVSE</sequence>
<dbReference type="Gene3D" id="3.40.50.1240">
    <property type="entry name" value="Phosphoglycerate mutase-like"/>
    <property type="match status" value="1"/>
</dbReference>
<evidence type="ECO:0000313" key="3">
    <source>
        <dbReference type="Proteomes" id="UP000322699"/>
    </source>
</evidence>
<dbReference type="GO" id="GO:0005829">
    <property type="term" value="C:cytosol"/>
    <property type="evidence" value="ECO:0007669"/>
    <property type="project" value="TreeGrafter"/>
</dbReference>
<reference evidence="2 3" key="1">
    <citation type="submission" date="2019-08" db="EMBL/GenBank/DDBJ databases">
        <title>Deep-cultivation of Planctomycetes and their phenomic and genomic characterization uncovers novel biology.</title>
        <authorList>
            <person name="Wiegand S."/>
            <person name="Jogler M."/>
            <person name="Boedeker C."/>
            <person name="Pinto D."/>
            <person name="Vollmers J."/>
            <person name="Rivas-Marin E."/>
            <person name="Kohn T."/>
            <person name="Peeters S.H."/>
            <person name="Heuer A."/>
            <person name="Rast P."/>
            <person name="Oberbeckmann S."/>
            <person name="Bunk B."/>
            <person name="Jeske O."/>
            <person name="Meyerdierks A."/>
            <person name="Storesund J.E."/>
            <person name="Kallscheuer N."/>
            <person name="Luecker S."/>
            <person name="Lage O.M."/>
            <person name="Pohl T."/>
            <person name="Merkel B.J."/>
            <person name="Hornburger P."/>
            <person name="Mueller R.-W."/>
            <person name="Bruemmer F."/>
            <person name="Labrenz M."/>
            <person name="Spormann A.M."/>
            <person name="Op Den Camp H."/>
            <person name="Overmann J."/>
            <person name="Amann R."/>
            <person name="Jetten M.S.M."/>
            <person name="Mascher T."/>
            <person name="Medema M.H."/>
            <person name="Devos D.P."/>
            <person name="Kaster A.-K."/>
            <person name="Ovreas L."/>
            <person name="Rohde M."/>
            <person name="Galperin M.Y."/>
            <person name="Jogler C."/>
        </authorList>
    </citation>
    <scope>NUCLEOTIDE SEQUENCE [LARGE SCALE GENOMIC DNA]</scope>
    <source>
        <strain evidence="2 3">LF1</strain>
    </source>
</reference>
<gene>
    <name evidence="2" type="primary">pspA</name>
    <name evidence="2" type="ORF">LF1_43520</name>
</gene>
<dbReference type="InterPro" id="IPR013078">
    <property type="entry name" value="His_Pase_superF_clade-1"/>
</dbReference>
<dbReference type="OrthoDB" id="9781415at2"/>
<evidence type="ECO:0000256" key="1">
    <source>
        <dbReference type="ARBA" id="ARBA00022801"/>
    </source>
</evidence>
<dbReference type="RefSeq" id="WP_149752969.1">
    <property type="nucleotide sequence ID" value="NZ_LWSK01000017.1"/>
</dbReference>
<dbReference type="GO" id="GO:0043456">
    <property type="term" value="P:regulation of pentose-phosphate shunt"/>
    <property type="evidence" value="ECO:0007669"/>
    <property type="project" value="TreeGrafter"/>
</dbReference>
<accession>A0A5B1CN54</accession>
<name>A0A5B1CN54_9BACT</name>
<dbReference type="PANTHER" id="PTHR46517">
    <property type="entry name" value="FRUCTOSE-2,6-BISPHOSPHATASE TIGAR"/>
    <property type="match status" value="1"/>
</dbReference>
<dbReference type="CDD" id="cd07040">
    <property type="entry name" value="HP"/>
    <property type="match status" value="1"/>
</dbReference>